<evidence type="ECO:0000313" key="2">
    <source>
        <dbReference type="EMBL" id="ERM95487.1"/>
    </source>
</evidence>
<accession>W1NI65</accession>
<protein>
    <submittedName>
        <fullName evidence="2">Uncharacterized protein</fullName>
    </submittedName>
</protein>
<evidence type="ECO:0000256" key="1">
    <source>
        <dbReference type="SAM" id="MobiDB-lite"/>
    </source>
</evidence>
<dbReference type="Proteomes" id="UP000017836">
    <property type="component" value="Unassembled WGS sequence"/>
</dbReference>
<feature type="region of interest" description="Disordered" evidence="1">
    <location>
        <begin position="65"/>
        <end position="214"/>
    </location>
</feature>
<keyword evidence="3" id="KW-1185">Reference proteome</keyword>
<feature type="compositionally biased region" description="Basic residues" evidence="1">
    <location>
        <begin position="205"/>
        <end position="214"/>
    </location>
</feature>
<dbReference type="HOGENOM" id="CLU_1039538_0_0_1"/>
<evidence type="ECO:0000313" key="3">
    <source>
        <dbReference type="Proteomes" id="UP000017836"/>
    </source>
</evidence>
<dbReference type="Gramene" id="ERM95487">
    <property type="protein sequence ID" value="ERM95487"/>
    <property type="gene ID" value="AMTR_s00008p00267740"/>
</dbReference>
<reference evidence="3" key="1">
    <citation type="journal article" date="2013" name="Science">
        <title>The Amborella genome and the evolution of flowering plants.</title>
        <authorList>
            <consortium name="Amborella Genome Project"/>
        </authorList>
    </citation>
    <scope>NUCLEOTIDE SEQUENCE [LARGE SCALE GENOMIC DNA]</scope>
</reference>
<dbReference type="EMBL" id="KI397486">
    <property type="protein sequence ID" value="ERM95487.1"/>
    <property type="molecule type" value="Genomic_DNA"/>
</dbReference>
<gene>
    <name evidence="2" type="ORF">AMTR_s00008p00267740</name>
</gene>
<sequence length="268" mass="29244">MHFLLVCNTVSIEHPVDAEITKEDMNGSRESFYHHLADLLANKLGAQERYPDPFLGNINRITNPKTAQSIKRPAIPTSIEKSKSTRKTKSTSPLTGTSEYEPLIKGKKKNQSPSAAKVPSTEFDAHAAKSKNSDIGLKGRSKRKENSPSPPTSKGLPKRSKGLQSSDITHEAPEFGVPHLSSSLIPSTRVPRGGPTKGPTSCPGLHRKTKAKKMKKVGEIYTIELDTPSPSSPTPSSPALRTEAYGEVSFIFYDPHHSLIKMKALLML</sequence>
<name>W1NI65_AMBTC</name>
<organism evidence="2 3">
    <name type="scientific">Amborella trichopoda</name>
    <dbReference type="NCBI Taxonomy" id="13333"/>
    <lineage>
        <taxon>Eukaryota</taxon>
        <taxon>Viridiplantae</taxon>
        <taxon>Streptophyta</taxon>
        <taxon>Embryophyta</taxon>
        <taxon>Tracheophyta</taxon>
        <taxon>Spermatophyta</taxon>
        <taxon>Magnoliopsida</taxon>
        <taxon>Amborellales</taxon>
        <taxon>Amborellaceae</taxon>
        <taxon>Amborella</taxon>
    </lineage>
</organism>
<dbReference type="AlphaFoldDB" id="W1NI65"/>
<proteinExistence type="predicted"/>